<reference evidence="1" key="1">
    <citation type="submission" date="2022-12" db="EMBL/GenBank/DDBJ databases">
        <title>Comparative genomics of Legionella pneumophila isolates from the West Bank and Germany support molecular epidemiology of Legionnaires disease.</title>
        <authorList>
            <person name="Zayed A.R."/>
            <person name="Bitar D.M."/>
            <person name="Steinert M."/>
            <person name="Lueck C."/>
            <person name="Brettar I."/>
            <person name="Hoefle M.G."/>
            <person name="Bunk B."/>
        </authorList>
    </citation>
    <scope>NUCLEOTIDE SEQUENCE</scope>
    <source>
        <strain evidence="1">H23</strain>
    </source>
</reference>
<name>A0AAP3HDK2_LEGPN</name>
<dbReference type="EMBL" id="JAPXIC010000052">
    <property type="protein sequence ID" value="MCZ4719164.1"/>
    <property type="molecule type" value="Genomic_DNA"/>
</dbReference>
<evidence type="ECO:0000313" key="1">
    <source>
        <dbReference type="EMBL" id="MCZ4719164.1"/>
    </source>
</evidence>
<comment type="caution">
    <text evidence="1">The sequence shown here is derived from an EMBL/GenBank/DDBJ whole genome shotgun (WGS) entry which is preliminary data.</text>
</comment>
<dbReference type="Proteomes" id="UP001071279">
    <property type="component" value="Unassembled WGS sequence"/>
</dbReference>
<protein>
    <submittedName>
        <fullName evidence="1">Uncharacterized protein</fullName>
    </submittedName>
</protein>
<sequence>MSQYVLIVQLWGIRIKVRRALDLSTKNTNSLDIAKAALEESVRIILSS</sequence>
<organism evidence="1 2">
    <name type="scientific">Legionella pneumophila</name>
    <dbReference type="NCBI Taxonomy" id="446"/>
    <lineage>
        <taxon>Bacteria</taxon>
        <taxon>Pseudomonadati</taxon>
        <taxon>Pseudomonadota</taxon>
        <taxon>Gammaproteobacteria</taxon>
        <taxon>Legionellales</taxon>
        <taxon>Legionellaceae</taxon>
        <taxon>Legionella</taxon>
    </lineage>
</organism>
<evidence type="ECO:0000313" key="2">
    <source>
        <dbReference type="Proteomes" id="UP001071279"/>
    </source>
</evidence>
<proteinExistence type="predicted"/>
<gene>
    <name evidence="1" type="ORF">O6C86_08010</name>
</gene>
<dbReference type="AlphaFoldDB" id="A0AAP3HDK2"/>
<dbReference type="RefSeq" id="WP_154213638.1">
    <property type="nucleotide sequence ID" value="NZ_BAZA01000058.1"/>
</dbReference>
<accession>A0AAP3HDK2</accession>